<protein>
    <submittedName>
        <fullName evidence="1">Uncharacterized protein</fullName>
    </submittedName>
</protein>
<comment type="caution">
    <text evidence="1">The sequence shown here is derived from an EMBL/GenBank/DDBJ whole genome shotgun (WGS) entry which is preliminary data.</text>
</comment>
<sequence length="96" mass="11518">MTLEKYATIESMCSWSNGVWSWKFQWGRDMFTCEEDEHEELLRHIHVCTPKQYTSDSWTWIHDKGKGMLVKLCKSWKNVMNNLSSRDFGLVTLRQR</sequence>
<name>A0A6A4R039_LUPAL</name>
<proteinExistence type="predicted"/>
<dbReference type="AlphaFoldDB" id="A0A6A4R039"/>
<gene>
    <name evidence="1" type="ORF">Lalb_Chr02g0152141</name>
</gene>
<accession>A0A6A4R039</accession>
<evidence type="ECO:0000313" key="2">
    <source>
        <dbReference type="Proteomes" id="UP000447434"/>
    </source>
</evidence>
<organism evidence="1 2">
    <name type="scientific">Lupinus albus</name>
    <name type="common">White lupine</name>
    <name type="synonym">Lupinus termis</name>
    <dbReference type="NCBI Taxonomy" id="3870"/>
    <lineage>
        <taxon>Eukaryota</taxon>
        <taxon>Viridiplantae</taxon>
        <taxon>Streptophyta</taxon>
        <taxon>Embryophyta</taxon>
        <taxon>Tracheophyta</taxon>
        <taxon>Spermatophyta</taxon>
        <taxon>Magnoliopsida</taxon>
        <taxon>eudicotyledons</taxon>
        <taxon>Gunneridae</taxon>
        <taxon>Pentapetalae</taxon>
        <taxon>rosids</taxon>
        <taxon>fabids</taxon>
        <taxon>Fabales</taxon>
        <taxon>Fabaceae</taxon>
        <taxon>Papilionoideae</taxon>
        <taxon>50 kb inversion clade</taxon>
        <taxon>genistoids sensu lato</taxon>
        <taxon>core genistoids</taxon>
        <taxon>Genisteae</taxon>
        <taxon>Lupinus</taxon>
    </lineage>
</organism>
<evidence type="ECO:0000313" key="1">
    <source>
        <dbReference type="EMBL" id="KAE9619347.1"/>
    </source>
</evidence>
<reference evidence="2" key="1">
    <citation type="journal article" date="2020" name="Nat. Commun.">
        <title>Genome sequence of the cluster root forming white lupin.</title>
        <authorList>
            <person name="Hufnagel B."/>
            <person name="Marques A."/>
            <person name="Soriano A."/>
            <person name="Marques L."/>
            <person name="Divol F."/>
            <person name="Doumas P."/>
            <person name="Sallet E."/>
            <person name="Mancinotti D."/>
            <person name="Carrere S."/>
            <person name="Marande W."/>
            <person name="Arribat S."/>
            <person name="Keller J."/>
            <person name="Huneau C."/>
            <person name="Blein T."/>
            <person name="Aime D."/>
            <person name="Laguerre M."/>
            <person name="Taylor J."/>
            <person name="Schubert V."/>
            <person name="Nelson M."/>
            <person name="Geu-Flores F."/>
            <person name="Crespi M."/>
            <person name="Gallardo-Guerrero K."/>
            <person name="Delaux P.-M."/>
            <person name="Salse J."/>
            <person name="Berges H."/>
            <person name="Guyot R."/>
            <person name="Gouzy J."/>
            <person name="Peret B."/>
        </authorList>
    </citation>
    <scope>NUCLEOTIDE SEQUENCE [LARGE SCALE GENOMIC DNA]</scope>
    <source>
        <strain evidence="2">cv. Amiga</strain>
    </source>
</reference>
<dbReference type="EMBL" id="WOCE01000002">
    <property type="protein sequence ID" value="KAE9619347.1"/>
    <property type="molecule type" value="Genomic_DNA"/>
</dbReference>
<dbReference type="Proteomes" id="UP000447434">
    <property type="component" value="Chromosome 2"/>
</dbReference>
<keyword evidence="2" id="KW-1185">Reference proteome</keyword>